<evidence type="ECO:0000256" key="1">
    <source>
        <dbReference type="ARBA" id="ARBA00001974"/>
    </source>
</evidence>
<dbReference type="PIRSF" id="PIRSF000171">
    <property type="entry name" value="SDHA_APRA_LASPO"/>
    <property type="match status" value="1"/>
</dbReference>
<dbReference type="PANTHER" id="PTHR42716:SF2">
    <property type="entry name" value="L-ASPARTATE OXIDASE, CHLOROPLASTIC"/>
    <property type="match status" value="1"/>
</dbReference>
<dbReference type="Pfam" id="PF00890">
    <property type="entry name" value="FAD_binding_2"/>
    <property type="match status" value="1"/>
</dbReference>
<accession>A0ABW5T277</accession>
<dbReference type="InterPro" id="IPR005288">
    <property type="entry name" value="NadB"/>
</dbReference>
<name>A0ABW5T277_9BACI</name>
<dbReference type="InterPro" id="IPR037099">
    <property type="entry name" value="Fum_R/Succ_DH_flav-like_C_sf"/>
</dbReference>
<comment type="cofactor">
    <cofactor evidence="1 12">
        <name>FAD</name>
        <dbReference type="ChEBI" id="CHEBI:57692"/>
    </cofactor>
</comment>
<evidence type="ECO:0000256" key="12">
    <source>
        <dbReference type="RuleBase" id="RU362049"/>
    </source>
</evidence>
<dbReference type="PRINTS" id="PR00368">
    <property type="entry name" value="FADPNR"/>
</dbReference>
<reference evidence="16" key="1">
    <citation type="journal article" date="2019" name="Int. J. Syst. Evol. Microbiol.">
        <title>The Global Catalogue of Microorganisms (GCM) 10K type strain sequencing project: providing services to taxonomists for standard genome sequencing and annotation.</title>
        <authorList>
            <consortium name="The Broad Institute Genomics Platform"/>
            <consortium name="The Broad Institute Genome Sequencing Center for Infectious Disease"/>
            <person name="Wu L."/>
            <person name="Ma J."/>
        </authorList>
    </citation>
    <scope>NUCLEOTIDE SEQUENCE [LARGE SCALE GENOMIC DNA]</scope>
    <source>
        <strain evidence="16">KCTC 33792</strain>
    </source>
</reference>
<dbReference type="GO" id="GO:0008734">
    <property type="term" value="F:L-aspartate oxidase activity"/>
    <property type="evidence" value="ECO:0007669"/>
    <property type="project" value="UniProtKB-EC"/>
</dbReference>
<comment type="similarity">
    <text evidence="3 12">Belongs to the FAD-dependent oxidoreductase 2 family. NadB subfamily.</text>
</comment>
<dbReference type="NCBIfam" id="TIGR00551">
    <property type="entry name" value="nadB"/>
    <property type="match status" value="1"/>
</dbReference>
<dbReference type="InterPro" id="IPR003953">
    <property type="entry name" value="FAD-dep_OxRdtase_2_FAD-bd"/>
</dbReference>
<comment type="pathway">
    <text evidence="2 12">Cofactor biosynthesis; NAD(+) biosynthesis; iminoaspartate from L-aspartate (oxidase route): step 1/1.</text>
</comment>
<organism evidence="15 16">
    <name type="scientific">Salibacterium lacus</name>
    <dbReference type="NCBI Taxonomy" id="1898109"/>
    <lineage>
        <taxon>Bacteria</taxon>
        <taxon>Bacillati</taxon>
        <taxon>Bacillota</taxon>
        <taxon>Bacilli</taxon>
        <taxon>Bacillales</taxon>
        <taxon>Bacillaceae</taxon>
    </lineage>
</organism>
<protein>
    <recommendedName>
        <fullName evidence="5 11">L-aspartate oxidase</fullName>
        <ecNumber evidence="4 11">1.4.3.16</ecNumber>
    </recommendedName>
</protein>
<keyword evidence="16" id="KW-1185">Reference proteome</keyword>
<evidence type="ECO:0000256" key="9">
    <source>
        <dbReference type="ARBA" id="ARBA00023002"/>
    </source>
</evidence>
<dbReference type="Gene3D" id="1.20.58.100">
    <property type="entry name" value="Fumarate reductase/succinate dehydrogenase flavoprotein-like, C-terminal domain"/>
    <property type="match status" value="1"/>
</dbReference>
<feature type="domain" description="Fumarate reductase/succinate dehydrogenase flavoprotein-like C-terminal" evidence="14">
    <location>
        <begin position="410"/>
        <end position="493"/>
    </location>
</feature>
<comment type="subcellular location">
    <subcellularLocation>
        <location evidence="12">Cytoplasm</location>
    </subcellularLocation>
</comment>
<evidence type="ECO:0000256" key="6">
    <source>
        <dbReference type="ARBA" id="ARBA00022630"/>
    </source>
</evidence>
<dbReference type="RefSeq" id="WP_380713053.1">
    <property type="nucleotide sequence ID" value="NZ_JBHUML010000002.1"/>
</dbReference>
<evidence type="ECO:0000256" key="5">
    <source>
        <dbReference type="ARBA" id="ARBA00021901"/>
    </source>
</evidence>
<evidence type="ECO:0000256" key="10">
    <source>
        <dbReference type="ARBA" id="ARBA00048305"/>
    </source>
</evidence>
<evidence type="ECO:0000256" key="2">
    <source>
        <dbReference type="ARBA" id="ARBA00004950"/>
    </source>
</evidence>
<evidence type="ECO:0000313" key="16">
    <source>
        <dbReference type="Proteomes" id="UP001597520"/>
    </source>
</evidence>
<comment type="function">
    <text evidence="12">Catalyzes the oxidation of L-aspartate to iminoaspartate.</text>
</comment>
<dbReference type="EMBL" id="JBHUML010000002">
    <property type="protein sequence ID" value="MFD2705825.1"/>
    <property type="molecule type" value="Genomic_DNA"/>
</dbReference>
<evidence type="ECO:0000256" key="8">
    <source>
        <dbReference type="ARBA" id="ARBA00022827"/>
    </source>
</evidence>
<dbReference type="InterPro" id="IPR027477">
    <property type="entry name" value="Succ_DH/fumarate_Rdtase_cat_sf"/>
</dbReference>
<comment type="caution">
    <text evidence="15">The sequence shown here is derived from an EMBL/GenBank/DDBJ whole genome shotgun (WGS) entry which is preliminary data.</text>
</comment>
<evidence type="ECO:0000259" key="14">
    <source>
        <dbReference type="Pfam" id="PF02910"/>
    </source>
</evidence>
<dbReference type="InterPro" id="IPR015939">
    <property type="entry name" value="Fum_Rdtase/Succ_DH_flav-like_C"/>
</dbReference>
<dbReference type="Gene3D" id="3.90.700.10">
    <property type="entry name" value="Succinate dehydrogenase/fumarate reductase flavoprotein, catalytic domain"/>
    <property type="match status" value="1"/>
</dbReference>
<dbReference type="SUPFAM" id="SSF51905">
    <property type="entry name" value="FAD/NAD(P)-binding domain"/>
    <property type="match status" value="1"/>
</dbReference>
<dbReference type="InterPro" id="IPR036188">
    <property type="entry name" value="FAD/NAD-bd_sf"/>
</dbReference>
<dbReference type="Gene3D" id="3.50.50.60">
    <property type="entry name" value="FAD/NAD(P)-binding domain"/>
    <property type="match status" value="1"/>
</dbReference>
<dbReference type="Pfam" id="PF02910">
    <property type="entry name" value="Succ_DH_flav_C"/>
    <property type="match status" value="1"/>
</dbReference>
<keyword evidence="6 12" id="KW-0285">Flavoprotein</keyword>
<keyword evidence="8 12" id="KW-0274">FAD</keyword>
<dbReference type="Proteomes" id="UP001597520">
    <property type="component" value="Unassembled WGS sequence"/>
</dbReference>
<dbReference type="PANTHER" id="PTHR42716">
    <property type="entry name" value="L-ASPARTATE OXIDASE"/>
    <property type="match status" value="1"/>
</dbReference>
<evidence type="ECO:0000313" key="15">
    <source>
        <dbReference type="EMBL" id="MFD2705825.1"/>
    </source>
</evidence>
<evidence type="ECO:0000259" key="13">
    <source>
        <dbReference type="Pfam" id="PF00890"/>
    </source>
</evidence>
<keyword evidence="9 12" id="KW-0560">Oxidoreductase</keyword>
<comment type="catalytic activity">
    <reaction evidence="10">
        <text>L-aspartate + O2 = iminosuccinate + H2O2</text>
        <dbReference type="Rhea" id="RHEA:25876"/>
        <dbReference type="ChEBI" id="CHEBI:15379"/>
        <dbReference type="ChEBI" id="CHEBI:16240"/>
        <dbReference type="ChEBI" id="CHEBI:29991"/>
        <dbReference type="ChEBI" id="CHEBI:77875"/>
        <dbReference type="EC" id="1.4.3.16"/>
    </reaction>
    <physiologicalReaction direction="left-to-right" evidence="10">
        <dbReference type="Rhea" id="RHEA:25877"/>
    </physiologicalReaction>
</comment>
<dbReference type="SUPFAM" id="SSF56425">
    <property type="entry name" value="Succinate dehydrogenase/fumarate reductase flavoprotein, catalytic domain"/>
    <property type="match status" value="1"/>
</dbReference>
<dbReference type="EC" id="1.4.3.16" evidence="4 11"/>
<evidence type="ECO:0000256" key="11">
    <source>
        <dbReference type="NCBIfam" id="TIGR00551"/>
    </source>
</evidence>
<keyword evidence="7 12" id="KW-0662">Pyridine nucleotide biosynthesis</keyword>
<evidence type="ECO:0000256" key="3">
    <source>
        <dbReference type="ARBA" id="ARBA00008562"/>
    </source>
</evidence>
<proteinExistence type="inferred from homology"/>
<feature type="domain" description="FAD-dependent oxidoreductase 2 FAD-binding" evidence="13">
    <location>
        <begin position="9"/>
        <end position="368"/>
    </location>
</feature>
<gene>
    <name evidence="15" type="primary">nadB</name>
    <name evidence="15" type="ORF">ACFSUB_10100</name>
</gene>
<dbReference type="SUPFAM" id="SSF46977">
    <property type="entry name" value="Succinate dehydrogenase/fumarate reductase flavoprotein C-terminal domain"/>
    <property type="match status" value="1"/>
</dbReference>
<evidence type="ECO:0000256" key="7">
    <source>
        <dbReference type="ARBA" id="ARBA00022642"/>
    </source>
</evidence>
<evidence type="ECO:0000256" key="4">
    <source>
        <dbReference type="ARBA" id="ARBA00012173"/>
    </source>
</evidence>
<sequence length="523" mass="56449">MNIKRKDTDVVIIGSGLSGLMAAVQLAETHDVTLVTKTALGSGNSERAQGGIAASYGEAVLSHKQDTLAAGYGHTNGRAAGEVIEKAASVMNTFMSWQTPFDRDEKREFLLAREGAHSCRRIFRAGGDAAGHYMMKQLKKNIPANLRVLEFFTAFDLVMEDGRCAGVTGRDNRGECCVWTAGAVVVASGGCGRLFPVTSNAPEASGDGLGMAFRAGAVLQDMEFLQFHPTMLTGGGLVSEAVRGEGAVLVDEHGNRLMKGRHPLEDLAPRSVTARVVREALKAGKEVFLDIRSIPRFEKEFPRITEQAERQRIDPEKGFLPVRPGAHFMMGGIAADAAGQTSIKGLYAIGEAACSGMHGANRLAGNSLLEAAAGAFLLAERIAADPDVTTPRPLSLPVIQGGRQAVLPEREELQEKMDAWCGIIRDRESLEWMKNWLGAYESNIFTPAEASLSLEQLEVKNMLTAAWMMTGASLLRQESRGAHIRRDIPEQRKEWTGAVIRCESGRFTVVHGVREEGYAAVSG</sequence>